<dbReference type="Pfam" id="PF07927">
    <property type="entry name" value="HicA_toxin"/>
    <property type="match status" value="1"/>
</dbReference>
<keyword evidence="5" id="KW-0378">Hydrolase</keyword>
<reference evidence="8 9" key="1">
    <citation type="submission" date="2019-06" db="EMBL/GenBank/DDBJ databases">
        <title>Desulfobotulus mexicanus sp. nov., a novel sulfate-reducing bacterium isolated from the sediment of an alkaline crater lake in Mexico.</title>
        <authorList>
            <person name="Hirschler-Rea A."/>
        </authorList>
    </citation>
    <scope>NUCLEOTIDE SEQUENCE [LARGE SCALE GENOMIC DNA]</scope>
    <source>
        <strain evidence="8 9">PAR22N</strain>
    </source>
</reference>
<evidence type="ECO:0000313" key="8">
    <source>
        <dbReference type="EMBL" id="TYT74044.1"/>
    </source>
</evidence>
<evidence type="ECO:0000256" key="5">
    <source>
        <dbReference type="ARBA" id="ARBA00022801"/>
    </source>
</evidence>
<dbReference type="InterPro" id="IPR038570">
    <property type="entry name" value="HicA_sf"/>
</dbReference>
<dbReference type="EMBL" id="VDMB01000016">
    <property type="protein sequence ID" value="TYT74044.1"/>
    <property type="molecule type" value="Genomic_DNA"/>
</dbReference>
<keyword evidence="3" id="KW-0540">Nuclease</keyword>
<comment type="similarity">
    <text evidence="1">Belongs to the HicA mRNA interferase family.</text>
</comment>
<evidence type="ECO:0000256" key="6">
    <source>
        <dbReference type="ARBA" id="ARBA00022884"/>
    </source>
</evidence>
<gene>
    <name evidence="8" type="ORF">FIM25_12215</name>
</gene>
<accession>A0A5S5MEA6</accession>
<keyword evidence="6" id="KW-0694">RNA-binding</keyword>
<sequence>MSGADAVRALGNLGFVVTRQRGSHIMMRRSSSGCVVPNHRELKTGTLVGLLKQAEVSLEEFIGALDS</sequence>
<evidence type="ECO:0000256" key="2">
    <source>
        <dbReference type="ARBA" id="ARBA00022649"/>
    </source>
</evidence>
<dbReference type="Gene3D" id="3.30.920.30">
    <property type="entry name" value="Hypothetical protein"/>
    <property type="match status" value="1"/>
</dbReference>
<evidence type="ECO:0000256" key="4">
    <source>
        <dbReference type="ARBA" id="ARBA00022759"/>
    </source>
</evidence>
<name>A0A5S5MEA6_9BACT</name>
<dbReference type="RefSeq" id="WP_139449723.1">
    <property type="nucleotide sequence ID" value="NZ_VDMB01000016.1"/>
</dbReference>
<keyword evidence="9" id="KW-1185">Reference proteome</keyword>
<keyword evidence="7" id="KW-0346">Stress response</keyword>
<keyword evidence="2" id="KW-1277">Toxin-antitoxin system</keyword>
<dbReference type="InterPro" id="IPR012933">
    <property type="entry name" value="HicA_mRNA_interferase"/>
</dbReference>
<keyword evidence="4" id="KW-0255">Endonuclease</keyword>
<evidence type="ECO:0000256" key="3">
    <source>
        <dbReference type="ARBA" id="ARBA00022722"/>
    </source>
</evidence>
<evidence type="ECO:0000256" key="7">
    <source>
        <dbReference type="ARBA" id="ARBA00023016"/>
    </source>
</evidence>
<dbReference type="GO" id="GO:0016787">
    <property type="term" value="F:hydrolase activity"/>
    <property type="evidence" value="ECO:0007669"/>
    <property type="project" value="UniProtKB-KW"/>
</dbReference>
<evidence type="ECO:0000313" key="9">
    <source>
        <dbReference type="Proteomes" id="UP000321899"/>
    </source>
</evidence>
<dbReference type="GO" id="GO:0003729">
    <property type="term" value="F:mRNA binding"/>
    <property type="evidence" value="ECO:0007669"/>
    <property type="project" value="InterPro"/>
</dbReference>
<dbReference type="GO" id="GO:0004519">
    <property type="term" value="F:endonuclease activity"/>
    <property type="evidence" value="ECO:0007669"/>
    <property type="project" value="UniProtKB-KW"/>
</dbReference>
<protein>
    <submittedName>
        <fullName evidence="8">Type II toxin-antitoxin system HicA family toxin</fullName>
    </submittedName>
</protein>
<dbReference type="Proteomes" id="UP000321899">
    <property type="component" value="Unassembled WGS sequence"/>
</dbReference>
<organism evidence="8 9">
    <name type="scientific">Desulfobotulus mexicanus</name>
    <dbReference type="NCBI Taxonomy" id="2586642"/>
    <lineage>
        <taxon>Bacteria</taxon>
        <taxon>Pseudomonadati</taxon>
        <taxon>Thermodesulfobacteriota</taxon>
        <taxon>Desulfobacteria</taxon>
        <taxon>Desulfobacterales</taxon>
        <taxon>Desulfobacteraceae</taxon>
        <taxon>Desulfobotulus</taxon>
    </lineage>
</organism>
<dbReference type="SUPFAM" id="SSF54786">
    <property type="entry name" value="YcfA/nrd intein domain"/>
    <property type="match status" value="1"/>
</dbReference>
<dbReference type="OrthoDB" id="9810412at2"/>
<proteinExistence type="inferred from homology"/>
<evidence type="ECO:0000256" key="1">
    <source>
        <dbReference type="ARBA" id="ARBA00006620"/>
    </source>
</evidence>
<dbReference type="AlphaFoldDB" id="A0A5S5MEA6"/>
<comment type="caution">
    <text evidence="8">The sequence shown here is derived from an EMBL/GenBank/DDBJ whole genome shotgun (WGS) entry which is preliminary data.</text>
</comment>